<proteinExistence type="predicted"/>
<reference evidence="1" key="1">
    <citation type="submission" date="2022-03" db="EMBL/GenBank/DDBJ databases">
        <title>The complete genome sequence of a Methyloterrigena soli.</title>
        <authorList>
            <person name="Zi Z."/>
        </authorList>
    </citation>
    <scope>NUCLEOTIDE SEQUENCE</scope>
    <source>
        <strain evidence="1">M48</strain>
    </source>
</reference>
<evidence type="ECO:0000313" key="2">
    <source>
        <dbReference type="Proteomes" id="UP001156140"/>
    </source>
</evidence>
<dbReference type="Proteomes" id="UP001156140">
    <property type="component" value="Unassembled WGS sequence"/>
</dbReference>
<dbReference type="RefSeq" id="WP_035030309.1">
    <property type="nucleotide sequence ID" value="NZ_JAKETQ010000001.1"/>
</dbReference>
<organism evidence="1 2">
    <name type="scientific">Paradevosia shaoguanensis</name>
    <dbReference type="NCBI Taxonomy" id="1335043"/>
    <lineage>
        <taxon>Bacteria</taxon>
        <taxon>Pseudomonadati</taxon>
        <taxon>Pseudomonadota</taxon>
        <taxon>Alphaproteobacteria</taxon>
        <taxon>Hyphomicrobiales</taxon>
        <taxon>Devosiaceae</taxon>
        <taxon>Paradevosia</taxon>
    </lineage>
</organism>
<accession>A0AA41QNG6</accession>
<name>A0AA41QNG6_9HYPH</name>
<gene>
    <name evidence="1" type="ORF">ML536_13550</name>
</gene>
<evidence type="ECO:0000313" key="1">
    <source>
        <dbReference type="EMBL" id="MCI0127849.1"/>
    </source>
</evidence>
<keyword evidence="2" id="KW-1185">Reference proteome</keyword>
<protein>
    <submittedName>
        <fullName evidence="1">Uncharacterized protein</fullName>
    </submittedName>
</protein>
<sequence length="68" mass="7582">MTYKYGLVVPIVGPHKIKRFKSWASNTLPGLDYNLPMQTPIVTTSMTVRLRSVEDKARLEAALPALVP</sequence>
<comment type="caution">
    <text evidence="1">The sequence shown here is derived from an EMBL/GenBank/DDBJ whole genome shotgun (WGS) entry which is preliminary data.</text>
</comment>
<dbReference type="AlphaFoldDB" id="A0AA41QNG6"/>
<dbReference type="EMBL" id="JALAZD010000001">
    <property type="protein sequence ID" value="MCI0127849.1"/>
    <property type="molecule type" value="Genomic_DNA"/>
</dbReference>